<name>A0A974BNU1_XENLA</name>
<evidence type="ECO:0000256" key="10">
    <source>
        <dbReference type="ARBA" id="ARBA00023319"/>
    </source>
</evidence>
<evidence type="ECO:0000256" key="3">
    <source>
        <dbReference type="ARBA" id="ARBA00022475"/>
    </source>
</evidence>
<dbReference type="PANTHER" id="PTHR23266">
    <property type="entry name" value="IMMUNOGLOBULIN HEAVY CHAIN"/>
    <property type="match status" value="1"/>
</dbReference>
<dbReference type="PROSITE" id="PS50835">
    <property type="entry name" value="IG_LIKE"/>
    <property type="match status" value="1"/>
</dbReference>
<dbReference type="InterPro" id="IPR036179">
    <property type="entry name" value="Ig-like_dom_sf"/>
</dbReference>
<dbReference type="InterPro" id="IPR050199">
    <property type="entry name" value="IgHV"/>
</dbReference>
<dbReference type="GO" id="GO:0005576">
    <property type="term" value="C:extracellular region"/>
    <property type="evidence" value="ECO:0007669"/>
    <property type="project" value="UniProtKB-SubCell"/>
</dbReference>
<proteinExistence type="predicted"/>
<sequence length="108" mass="12189">MKKPGEIVKLTCKTSGYDFGSNYMNWVQQIPGKGLQWVGGINPNNGNTDYTSSFKGRFAITKDNSISIVYLEISSLKSEDTATYYCARHSENNYRNPKQKHTSTTAYM</sequence>
<keyword evidence="8" id="KW-0472">Membrane</keyword>
<keyword evidence="4" id="KW-0964">Secreted</keyword>
<dbReference type="GO" id="GO:0005886">
    <property type="term" value="C:plasma membrane"/>
    <property type="evidence" value="ECO:0007669"/>
    <property type="project" value="UniProtKB-SubCell"/>
</dbReference>
<feature type="domain" description="Ig-like" evidence="12">
    <location>
        <begin position="1"/>
        <end position="103"/>
    </location>
</feature>
<keyword evidence="7" id="KW-1064">Adaptive immunity</keyword>
<evidence type="ECO:0000256" key="11">
    <source>
        <dbReference type="ARBA" id="ARBA00043265"/>
    </source>
</evidence>
<evidence type="ECO:0000256" key="5">
    <source>
        <dbReference type="ARBA" id="ARBA00022729"/>
    </source>
</evidence>
<evidence type="ECO:0000256" key="7">
    <source>
        <dbReference type="ARBA" id="ARBA00023130"/>
    </source>
</evidence>
<dbReference type="GO" id="GO:0019814">
    <property type="term" value="C:immunoglobulin complex"/>
    <property type="evidence" value="ECO:0007669"/>
    <property type="project" value="UniProtKB-KW"/>
</dbReference>
<evidence type="ECO:0000256" key="9">
    <source>
        <dbReference type="ARBA" id="ARBA00023157"/>
    </source>
</evidence>
<dbReference type="SMART" id="SM00409">
    <property type="entry name" value="IG"/>
    <property type="match status" value="1"/>
</dbReference>
<organism evidence="13">
    <name type="scientific">Xenopus laevis</name>
    <name type="common">African clawed frog</name>
    <dbReference type="NCBI Taxonomy" id="8355"/>
    <lineage>
        <taxon>Eukaryota</taxon>
        <taxon>Metazoa</taxon>
        <taxon>Chordata</taxon>
        <taxon>Craniata</taxon>
        <taxon>Vertebrata</taxon>
        <taxon>Euteleostomi</taxon>
        <taxon>Amphibia</taxon>
        <taxon>Batrachia</taxon>
        <taxon>Anura</taxon>
        <taxon>Pipoidea</taxon>
        <taxon>Pipidae</taxon>
        <taxon>Xenopodinae</taxon>
        <taxon>Xenopus</taxon>
        <taxon>Xenopus</taxon>
    </lineage>
</organism>
<dbReference type="FunFam" id="2.60.40.10:FF:001072">
    <property type="entry name" value="Immunoglobulin heavy variable V1-24"/>
    <property type="match status" value="1"/>
</dbReference>
<evidence type="ECO:0000256" key="4">
    <source>
        <dbReference type="ARBA" id="ARBA00022525"/>
    </source>
</evidence>
<evidence type="ECO:0000256" key="2">
    <source>
        <dbReference type="ARBA" id="ARBA00004613"/>
    </source>
</evidence>
<comment type="subcellular location">
    <subcellularLocation>
        <location evidence="1">Cell membrane</location>
    </subcellularLocation>
    <subcellularLocation>
        <location evidence="2">Secreted</location>
    </subcellularLocation>
</comment>
<evidence type="ECO:0000256" key="8">
    <source>
        <dbReference type="ARBA" id="ARBA00023136"/>
    </source>
</evidence>
<dbReference type="SUPFAM" id="SSF48726">
    <property type="entry name" value="Immunoglobulin"/>
    <property type="match status" value="1"/>
</dbReference>
<dbReference type="InterPro" id="IPR013783">
    <property type="entry name" value="Ig-like_fold"/>
</dbReference>
<keyword evidence="10" id="KW-0393">Immunoglobulin domain</keyword>
<protein>
    <recommendedName>
        <fullName evidence="12">Ig-like domain-containing protein</fullName>
    </recommendedName>
</protein>
<keyword evidence="3" id="KW-1003">Cell membrane</keyword>
<accession>A0A974BNU1</accession>
<dbReference type="InterPro" id="IPR003599">
    <property type="entry name" value="Ig_sub"/>
</dbReference>
<keyword evidence="5" id="KW-0732">Signal</keyword>
<evidence type="ECO:0000256" key="6">
    <source>
        <dbReference type="ARBA" id="ARBA00022859"/>
    </source>
</evidence>
<dbReference type="InterPro" id="IPR013106">
    <property type="entry name" value="Ig_V-set"/>
</dbReference>
<dbReference type="Pfam" id="PF07686">
    <property type="entry name" value="V-set"/>
    <property type="match status" value="1"/>
</dbReference>
<evidence type="ECO:0000259" key="12">
    <source>
        <dbReference type="PROSITE" id="PS50835"/>
    </source>
</evidence>
<dbReference type="SMART" id="SM00406">
    <property type="entry name" value="IGv"/>
    <property type="match status" value="1"/>
</dbReference>
<reference evidence="13" key="1">
    <citation type="submission" date="2016-05" db="EMBL/GenBank/DDBJ databases">
        <title>WGS assembly of Xenopus laevis.</title>
        <authorList>
            <person name="Session A."/>
            <person name="Uno Y."/>
            <person name="Kwon T."/>
            <person name="Chapman J."/>
            <person name="Toyoda A."/>
            <person name="Takahashi S."/>
            <person name="Fukui A."/>
            <person name="Hikosaka A."/>
            <person name="Putnam N."/>
            <person name="Stites J."/>
            <person name="Van Heeringen S."/>
            <person name="Quigley I."/>
            <person name="Heinz S."/>
            <person name="Hellsten U."/>
            <person name="Lyons J."/>
            <person name="Suzuki A."/>
            <person name="Kondo M."/>
            <person name="Ogino H."/>
            <person name="Ochi H."/>
            <person name="Bogdanovic O."/>
            <person name="Lister R."/>
            <person name="Georgiou G."/>
            <person name="Paranjpe S."/>
            <person name="Van Kruijsbergen I."/>
            <person name="Mozaffari S."/>
            <person name="Shu S."/>
            <person name="Schmutz J."/>
            <person name="Jenkins J."/>
            <person name="Grimwood J."/>
            <person name="Carlson J."/>
            <person name="Mitros T."/>
            <person name="Simakov O."/>
            <person name="Heald R."/>
            <person name="Miller K."/>
            <person name="Haudenschild C."/>
            <person name="Kuroki Y."/>
            <person name="Tanaka T."/>
            <person name="Michiue T."/>
            <person name="Watanabe M."/>
            <person name="Kinoshita T."/>
            <person name="Ohta Y."/>
            <person name="Mawaribuchi S."/>
            <person name="Suzuki Y."/>
            <person name="Haramoto Y."/>
            <person name="Yamamoto T."/>
            <person name="Takagi C."/>
            <person name="Kitzman J."/>
            <person name="Shendure J."/>
            <person name="Nakayama T."/>
            <person name="Izutsu Y."/>
            <person name="Robert J."/>
            <person name="Dichmann D."/>
            <person name="Flajnik M."/>
            <person name="Houston D."/>
            <person name="Marcotte E."/>
            <person name="Wallingford J."/>
            <person name="Ito Y."/>
            <person name="Asashima M."/>
            <person name="Ueno N."/>
            <person name="Matsuda Y."/>
            <person name="Jan Veenstra G."/>
            <person name="Fujiyama A."/>
            <person name="Harland R."/>
            <person name="Taira M."/>
            <person name="Rokhsar D.S."/>
        </authorList>
    </citation>
    <scope>NUCLEOTIDE SEQUENCE</scope>
    <source>
        <strain evidence="13">J</strain>
        <tissue evidence="13">Blood</tissue>
    </source>
</reference>
<gene>
    <name evidence="13" type="ORF">XELAEV_18003362mg</name>
</gene>
<dbReference type="Gene3D" id="2.60.40.10">
    <property type="entry name" value="Immunoglobulins"/>
    <property type="match status" value="1"/>
</dbReference>
<dbReference type="InterPro" id="IPR007110">
    <property type="entry name" value="Ig-like_dom"/>
</dbReference>
<keyword evidence="11" id="KW-1280">Immunoglobulin</keyword>
<dbReference type="EMBL" id="KV508153">
    <property type="protein sequence ID" value="OCT55273.1"/>
    <property type="molecule type" value="Genomic_DNA"/>
</dbReference>
<evidence type="ECO:0000313" key="13">
    <source>
        <dbReference type="EMBL" id="OCT55273.1"/>
    </source>
</evidence>
<keyword evidence="6" id="KW-0391">Immunity</keyword>
<evidence type="ECO:0000256" key="1">
    <source>
        <dbReference type="ARBA" id="ARBA00004236"/>
    </source>
</evidence>
<dbReference type="GO" id="GO:0002250">
    <property type="term" value="P:adaptive immune response"/>
    <property type="evidence" value="ECO:0007669"/>
    <property type="project" value="UniProtKB-KW"/>
</dbReference>
<keyword evidence="9" id="KW-1015">Disulfide bond</keyword>
<dbReference type="Proteomes" id="UP000694892">
    <property type="component" value="Unassembled WGS sequence"/>
</dbReference>
<dbReference type="AlphaFoldDB" id="A0A974BNU1"/>